<dbReference type="Gene3D" id="2.130.10.10">
    <property type="entry name" value="YVTN repeat-like/Quinoprotein amine dehydrogenase"/>
    <property type="match status" value="6"/>
</dbReference>
<dbReference type="CDD" id="cd14014">
    <property type="entry name" value="STKc_PknB_like"/>
    <property type="match status" value="1"/>
</dbReference>
<evidence type="ECO:0000259" key="7">
    <source>
        <dbReference type="PROSITE" id="PS50011"/>
    </source>
</evidence>
<dbReference type="Pfam" id="PF00069">
    <property type="entry name" value="Pkinase"/>
    <property type="match status" value="1"/>
</dbReference>
<dbReference type="PROSITE" id="PS50082">
    <property type="entry name" value="WD_REPEATS_2"/>
    <property type="match status" value="16"/>
</dbReference>
<organism evidence="8 9">
    <name type="scientific">Enhygromyxa salina</name>
    <dbReference type="NCBI Taxonomy" id="215803"/>
    <lineage>
        <taxon>Bacteria</taxon>
        <taxon>Pseudomonadati</taxon>
        <taxon>Myxococcota</taxon>
        <taxon>Polyangia</taxon>
        <taxon>Nannocystales</taxon>
        <taxon>Nannocystaceae</taxon>
        <taxon>Enhygromyxa</taxon>
    </lineage>
</organism>
<dbReference type="EC" id="2.7.11.1" evidence="8"/>
<dbReference type="PANTHER" id="PTHR19848:SF8">
    <property type="entry name" value="F-BOX AND WD REPEAT DOMAIN CONTAINING 7"/>
    <property type="match status" value="1"/>
</dbReference>
<feature type="repeat" description="WD" evidence="5">
    <location>
        <begin position="1064"/>
        <end position="1105"/>
    </location>
</feature>
<evidence type="ECO:0000256" key="3">
    <source>
        <dbReference type="ARBA" id="ARBA00022741"/>
    </source>
</evidence>
<feature type="repeat" description="WD" evidence="5">
    <location>
        <begin position="1148"/>
        <end position="1189"/>
    </location>
</feature>
<feature type="repeat" description="WD" evidence="5">
    <location>
        <begin position="1524"/>
        <end position="1565"/>
    </location>
</feature>
<gene>
    <name evidence="8" type="primary">pknB_12</name>
    <name evidence="8" type="ORF">ENSA7_35530</name>
</gene>
<dbReference type="Proteomes" id="UP000238823">
    <property type="component" value="Unassembled WGS sequence"/>
</dbReference>
<feature type="repeat" description="WD" evidence="5">
    <location>
        <begin position="1440"/>
        <end position="1481"/>
    </location>
</feature>
<evidence type="ECO:0000256" key="5">
    <source>
        <dbReference type="PROSITE-ProRule" id="PRU00221"/>
    </source>
</evidence>
<evidence type="ECO:0000313" key="9">
    <source>
        <dbReference type="Proteomes" id="UP000238823"/>
    </source>
</evidence>
<dbReference type="EMBL" id="PVNL01000069">
    <property type="protein sequence ID" value="PRQ06677.1"/>
    <property type="molecule type" value="Genomic_DNA"/>
</dbReference>
<dbReference type="GO" id="GO:0005524">
    <property type="term" value="F:ATP binding"/>
    <property type="evidence" value="ECO:0007669"/>
    <property type="project" value="UniProtKB-UniRule"/>
</dbReference>
<keyword evidence="3 6" id="KW-0547">Nucleotide-binding</keyword>
<dbReference type="SUPFAM" id="SSF50978">
    <property type="entry name" value="WD40 repeat-like"/>
    <property type="match status" value="3"/>
</dbReference>
<sequence>MTAGENRASACPRAWGKTKRVEEDLEQPFPRLEIDAVELRRQQQRLLAAVFGTQAEVPLLNHYELLYELGRGSMGVVHAAHDRRLDRKVAIKTLVAGRDPELRQRLIREAQIMAKLAHPNVVPVYEIGELEDTTFIVMACVDGVGLRSWLDQAPRGTGEILAVFRAAGEGLAAAHAKGLVHRDFKPDNVMVGDDGQVWVMDFGVARSVHAGDGHGSPVDGPGPWTGADTSMTQTGALVGTPAYMAPEQLRGGWADAASDQFAFCVALYEALYGARPFVGATLHELRAVVEAGELPPPPSSGIEGTEVPAWLRAIVARGLSSDAGQRFESMRALLDAIESEGDRGSWLADEARLAGVPAHEFSPYRGLEAFRECDARWMFGRERETGELVERVRSSASRLLCVVGGSGSGKSSLVMAGLCPALRRGALGADLSWEIAVLRPGARPCESLARALIELRAEAGEPVRDADVDQLGRALLDHTSTLAKTVGDLVAVPTELEPRQRRVLLVVDQLEELFTEAGLRPGYASPEVAAFLDNLITATRGRTELWVVATLRADFVHRCLELRSLARVLHAGTHLVLAPMTKREIQAAIEQPASRVGYEVDPTLVAELVNAAAENPGRLPLLQHVLRELWLRRDADARRLCYAAYEATGGLEGAIAVAADAALDQLRRELGEQADDAVRRVMTRLVHPGEVARGDTRRRATRDELGADPRTTQVLTAFVSEARVLVASEVGGVEVIELAHEALLREWSKLVEWLDIDRDALRLRHELAQGADQYAAHTDPEYLWGKGRVEEATRVLGQSTVELGDVERRFLERSIARVRKRERWVRISVAAAFVVLIVFSGFTLGLALENQRQASDYQALADAELAQRARADDGLNAQKGLRASMLAEGRIDVEAVALAIEALGAYGPPFVRPPPADVYQGTLDALAMRGIVGPVAALEAHTRSVVAVAYSADGQTLATGSRDGSARLWDASSGQPLAVLDGHTRSVTSVAFSPDGSRLATGSWDHSARVWDVDSGSQLAQLEGHRDDVVEVVFSPDGARVATASSDDSARIWDADSGALIHTLEGHEGNVSAVAFSPDGARVATASHDATARIWDAHSGAALHELAGHHSRMLDVAFSPDGARLVTCGYEGVARIWEVTTGTQLVELDAHRSSVVAAVFSPDGSRLATASFDDTARVWDPDSGELLASFTGHTDDVLALAFVAGGARLVTGSADATVRVWDARSGRELAALAGHTDDVLAVAVHGSGFTTTSADATARIWSLSGAAPRPRLEGHAGNVAALRYAPDGARLASAGDDASVRVWDPSARRQLHALDGHTNGVTALAFSPDGARLASAGYDSSVRLWDVVSGSSLAVFEGHSSHVVALAFSPNGLQLASASYDATARLWGTQSHEPLGVFEGHASYVVALAFSPDGSRLATASYDSSVRVWDVNFGDQLAVLEGHRGYVGAVAFSGDGSTIASAGWDRSARLWSASSGAQLHALEGHGDRVLALAFTPDGTQLATAGADHVARLWDVDSGRLAQTFVGHRDDVVVLDLSPDGTRLATASVDDSVRVWELSSGRQLAKLTGHTGDVEQVVFSPDGSYLASAGAGGSVILWPLPAQALRLACDRVAPYLTRDRVATICGRLP</sequence>
<feature type="repeat" description="WD" evidence="5">
    <location>
        <begin position="1232"/>
        <end position="1264"/>
    </location>
</feature>
<dbReference type="PROSITE" id="PS00108">
    <property type="entry name" value="PROTEIN_KINASE_ST"/>
    <property type="match status" value="1"/>
</dbReference>
<dbReference type="InterPro" id="IPR036322">
    <property type="entry name" value="WD40_repeat_dom_sf"/>
</dbReference>
<dbReference type="Gene3D" id="1.10.510.10">
    <property type="entry name" value="Transferase(Phosphotransferase) domain 1"/>
    <property type="match status" value="1"/>
</dbReference>
<accession>A0A2S9YNL4</accession>
<dbReference type="PRINTS" id="PR00320">
    <property type="entry name" value="GPROTEINBRPT"/>
</dbReference>
<dbReference type="SMART" id="SM00320">
    <property type="entry name" value="WD40"/>
    <property type="match status" value="16"/>
</dbReference>
<feature type="repeat" description="WD" evidence="5">
    <location>
        <begin position="1022"/>
        <end position="1063"/>
    </location>
</feature>
<proteinExistence type="predicted"/>
<keyword evidence="8" id="KW-0808">Transferase</keyword>
<dbReference type="InterPro" id="IPR020472">
    <property type="entry name" value="WD40_PAC1"/>
</dbReference>
<keyword evidence="1 5" id="KW-0853">WD repeat</keyword>
<dbReference type="InterPro" id="IPR017441">
    <property type="entry name" value="Protein_kinase_ATP_BS"/>
</dbReference>
<dbReference type="Gene3D" id="3.30.200.20">
    <property type="entry name" value="Phosphorylase Kinase, domain 1"/>
    <property type="match status" value="1"/>
</dbReference>
<feature type="repeat" description="WD" evidence="5">
    <location>
        <begin position="1356"/>
        <end position="1397"/>
    </location>
</feature>
<protein>
    <submittedName>
        <fullName evidence="8">Serine/threonine-protein kinase PknB</fullName>
        <ecNumber evidence="8">2.7.11.1</ecNumber>
    </submittedName>
</protein>
<feature type="repeat" description="WD" evidence="5">
    <location>
        <begin position="1398"/>
        <end position="1439"/>
    </location>
</feature>
<comment type="caution">
    <text evidence="8">The sequence shown here is derived from an EMBL/GenBank/DDBJ whole genome shotgun (WGS) entry which is preliminary data.</text>
</comment>
<dbReference type="InterPro" id="IPR011009">
    <property type="entry name" value="Kinase-like_dom_sf"/>
</dbReference>
<dbReference type="GO" id="GO:0004674">
    <property type="term" value="F:protein serine/threonine kinase activity"/>
    <property type="evidence" value="ECO:0007669"/>
    <property type="project" value="UniProtKB-EC"/>
</dbReference>
<evidence type="ECO:0000256" key="1">
    <source>
        <dbReference type="ARBA" id="ARBA00022574"/>
    </source>
</evidence>
<evidence type="ECO:0000256" key="4">
    <source>
        <dbReference type="ARBA" id="ARBA00022840"/>
    </source>
</evidence>
<dbReference type="PROSITE" id="PS00107">
    <property type="entry name" value="PROTEIN_KINASE_ATP"/>
    <property type="match status" value="1"/>
</dbReference>
<feature type="domain" description="Protein kinase" evidence="7">
    <location>
        <begin position="63"/>
        <end position="347"/>
    </location>
</feature>
<evidence type="ECO:0000256" key="6">
    <source>
        <dbReference type="PROSITE-ProRule" id="PRU10141"/>
    </source>
</evidence>
<dbReference type="SUPFAM" id="SSF52540">
    <property type="entry name" value="P-loop containing nucleoside triphosphate hydrolases"/>
    <property type="match status" value="1"/>
</dbReference>
<dbReference type="InterPro" id="IPR015943">
    <property type="entry name" value="WD40/YVTN_repeat-like_dom_sf"/>
</dbReference>
<dbReference type="SUPFAM" id="SSF56112">
    <property type="entry name" value="Protein kinase-like (PK-like)"/>
    <property type="match status" value="1"/>
</dbReference>
<dbReference type="CDD" id="cd00200">
    <property type="entry name" value="WD40"/>
    <property type="match status" value="2"/>
</dbReference>
<dbReference type="RefSeq" id="WP_106090529.1">
    <property type="nucleotide sequence ID" value="NZ_PVNL01000069.1"/>
</dbReference>
<feature type="repeat" description="WD" evidence="5">
    <location>
        <begin position="938"/>
        <end position="979"/>
    </location>
</feature>
<keyword evidence="4 6" id="KW-0067">ATP-binding</keyword>
<dbReference type="InterPro" id="IPR001680">
    <property type="entry name" value="WD40_rpt"/>
</dbReference>
<dbReference type="InterPro" id="IPR049052">
    <property type="entry name" value="nSTAND1"/>
</dbReference>
<keyword evidence="8" id="KW-0418">Kinase</keyword>
<keyword evidence="2" id="KW-0677">Repeat</keyword>
<dbReference type="InterPro" id="IPR019775">
    <property type="entry name" value="WD40_repeat_CS"/>
</dbReference>
<name>A0A2S9YNL4_9BACT</name>
<feature type="repeat" description="WD" evidence="5">
    <location>
        <begin position="980"/>
        <end position="1021"/>
    </location>
</feature>
<dbReference type="Pfam" id="PF20703">
    <property type="entry name" value="nSTAND1"/>
    <property type="match status" value="1"/>
</dbReference>
<feature type="repeat" description="WD" evidence="5">
    <location>
        <begin position="1314"/>
        <end position="1355"/>
    </location>
</feature>
<dbReference type="PROSITE" id="PS00678">
    <property type="entry name" value="WD_REPEATS_1"/>
    <property type="match status" value="9"/>
</dbReference>
<feature type="binding site" evidence="6">
    <location>
        <position position="92"/>
    </location>
    <ligand>
        <name>ATP</name>
        <dbReference type="ChEBI" id="CHEBI:30616"/>
    </ligand>
</feature>
<dbReference type="PROSITE" id="PS50294">
    <property type="entry name" value="WD_REPEATS_REGION"/>
    <property type="match status" value="15"/>
</dbReference>
<feature type="repeat" description="WD" evidence="5">
    <location>
        <begin position="1272"/>
        <end position="1313"/>
    </location>
</feature>
<evidence type="ECO:0000256" key="2">
    <source>
        <dbReference type="ARBA" id="ARBA00022737"/>
    </source>
</evidence>
<feature type="repeat" description="WD" evidence="5">
    <location>
        <begin position="1106"/>
        <end position="1147"/>
    </location>
</feature>
<dbReference type="InterPro" id="IPR027417">
    <property type="entry name" value="P-loop_NTPase"/>
</dbReference>
<dbReference type="PANTHER" id="PTHR19848">
    <property type="entry name" value="WD40 REPEAT PROTEIN"/>
    <property type="match status" value="1"/>
</dbReference>
<dbReference type="PROSITE" id="PS50011">
    <property type="entry name" value="PROTEIN_KINASE_DOM"/>
    <property type="match status" value="1"/>
</dbReference>
<feature type="repeat" description="WD" evidence="5">
    <location>
        <begin position="1190"/>
        <end position="1231"/>
    </location>
</feature>
<evidence type="ECO:0000313" key="8">
    <source>
        <dbReference type="EMBL" id="PRQ06677.1"/>
    </source>
</evidence>
<dbReference type="Pfam" id="PF00400">
    <property type="entry name" value="WD40"/>
    <property type="match status" value="16"/>
</dbReference>
<dbReference type="InterPro" id="IPR008271">
    <property type="entry name" value="Ser/Thr_kinase_AS"/>
</dbReference>
<feature type="repeat" description="WD" evidence="5">
    <location>
        <begin position="1482"/>
        <end position="1523"/>
    </location>
</feature>
<reference evidence="8 9" key="1">
    <citation type="submission" date="2018-03" db="EMBL/GenBank/DDBJ databases">
        <title>Draft Genome Sequences of the Obligatory Marine Myxobacteria Enhygromyxa salina SWB007.</title>
        <authorList>
            <person name="Poehlein A."/>
            <person name="Moghaddam J.A."/>
            <person name="Harms H."/>
            <person name="Alanjari M."/>
            <person name="Koenig G.M."/>
            <person name="Daniel R."/>
            <person name="Schaeberle T.F."/>
        </authorList>
    </citation>
    <scope>NUCLEOTIDE SEQUENCE [LARGE SCALE GENOMIC DNA]</scope>
    <source>
        <strain evidence="8 9">SWB007</strain>
    </source>
</reference>
<feature type="repeat" description="WD" evidence="5">
    <location>
        <begin position="1566"/>
        <end position="1597"/>
    </location>
</feature>
<dbReference type="OrthoDB" id="9765809at2"/>
<dbReference type="InterPro" id="IPR000719">
    <property type="entry name" value="Prot_kinase_dom"/>
</dbReference>